<gene>
    <name evidence="1" type="ORF">J2S36_000550</name>
</gene>
<evidence type="ECO:0000313" key="2">
    <source>
        <dbReference type="Proteomes" id="UP001266099"/>
    </source>
</evidence>
<name>A0ABU1T0W4_9ACTO</name>
<sequence>MRMRDREVRRETRAKMENVDVWDANLKVVLIRGENYLQS</sequence>
<protein>
    <submittedName>
        <fullName evidence="1">Uncharacterized protein</fullName>
    </submittedName>
</protein>
<organism evidence="1 2">
    <name type="scientific">Arcanobacterium hippocoleae</name>
    <dbReference type="NCBI Taxonomy" id="149017"/>
    <lineage>
        <taxon>Bacteria</taxon>
        <taxon>Bacillati</taxon>
        <taxon>Actinomycetota</taxon>
        <taxon>Actinomycetes</taxon>
        <taxon>Actinomycetales</taxon>
        <taxon>Actinomycetaceae</taxon>
        <taxon>Arcanobacterium</taxon>
    </lineage>
</organism>
<keyword evidence="2" id="KW-1185">Reference proteome</keyword>
<reference evidence="1 2" key="1">
    <citation type="submission" date="2023-07" db="EMBL/GenBank/DDBJ databases">
        <title>Sequencing the genomes of 1000 actinobacteria strains.</title>
        <authorList>
            <person name="Klenk H.-P."/>
        </authorList>
    </citation>
    <scope>NUCLEOTIDE SEQUENCE [LARGE SCALE GENOMIC DNA]</scope>
    <source>
        <strain evidence="1 2">DSM 15539</strain>
    </source>
</reference>
<evidence type="ECO:0000313" key="1">
    <source>
        <dbReference type="EMBL" id="MDR6939007.1"/>
    </source>
</evidence>
<dbReference type="EMBL" id="JAVDUJ010000001">
    <property type="protein sequence ID" value="MDR6939007.1"/>
    <property type="molecule type" value="Genomic_DNA"/>
</dbReference>
<comment type="caution">
    <text evidence="1">The sequence shown here is derived from an EMBL/GenBank/DDBJ whole genome shotgun (WGS) entry which is preliminary data.</text>
</comment>
<accession>A0ABU1T0W4</accession>
<proteinExistence type="predicted"/>
<dbReference type="Proteomes" id="UP001266099">
    <property type="component" value="Unassembled WGS sequence"/>
</dbReference>